<name>A0A239EZZ6_EKHLU</name>
<dbReference type="Proteomes" id="UP000198393">
    <property type="component" value="Unassembled WGS sequence"/>
</dbReference>
<keyword evidence="2" id="KW-1185">Reference proteome</keyword>
<dbReference type="OrthoDB" id="982512at2"/>
<dbReference type="AlphaFoldDB" id="A0A239EZZ6"/>
<gene>
    <name evidence="1" type="ORF">SAMN05421640_0392</name>
</gene>
<sequence length="124" mass="13860">MPIDQTTYKGKKIITVSYEDFQSKELMIESAKRLADYILSQPEDHIRVFMDLNEALGSREFMAASKAARLRVYAEKTTTSAAIGVTGMKKVLLKGYNAISKSKGVVPFDTKEQALEYLISDGEE</sequence>
<reference evidence="1 2" key="1">
    <citation type="submission" date="2017-06" db="EMBL/GenBank/DDBJ databases">
        <authorList>
            <person name="Kim H.J."/>
            <person name="Triplett B.A."/>
        </authorList>
    </citation>
    <scope>NUCLEOTIDE SEQUENCE [LARGE SCALE GENOMIC DNA]</scope>
    <source>
        <strain evidence="1 2">DSM 19307</strain>
    </source>
</reference>
<evidence type="ECO:0000313" key="2">
    <source>
        <dbReference type="Proteomes" id="UP000198393"/>
    </source>
</evidence>
<protein>
    <recommendedName>
        <fullName evidence="3">SpoIIAA-like</fullName>
    </recommendedName>
</protein>
<organism evidence="1 2">
    <name type="scientific">Ekhidna lutea</name>
    <dbReference type="NCBI Taxonomy" id="447679"/>
    <lineage>
        <taxon>Bacteria</taxon>
        <taxon>Pseudomonadati</taxon>
        <taxon>Bacteroidota</taxon>
        <taxon>Cytophagia</taxon>
        <taxon>Cytophagales</taxon>
        <taxon>Reichenbachiellaceae</taxon>
        <taxon>Ekhidna</taxon>
    </lineage>
</organism>
<dbReference type="RefSeq" id="WP_089355164.1">
    <property type="nucleotide sequence ID" value="NZ_FZPD01000001.1"/>
</dbReference>
<evidence type="ECO:0000313" key="1">
    <source>
        <dbReference type="EMBL" id="SNS49613.1"/>
    </source>
</evidence>
<evidence type="ECO:0008006" key="3">
    <source>
        <dbReference type="Google" id="ProtNLM"/>
    </source>
</evidence>
<proteinExistence type="predicted"/>
<dbReference type="EMBL" id="FZPD01000001">
    <property type="protein sequence ID" value="SNS49613.1"/>
    <property type="molecule type" value="Genomic_DNA"/>
</dbReference>
<accession>A0A239EZZ6</accession>